<dbReference type="OrthoDB" id="3650108at2759"/>
<evidence type="ECO:0000313" key="2">
    <source>
        <dbReference type="Proteomes" id="UP000799537"/>
    </source>
</evidence>
<gene>
    <name evidence="1" type="ORF">M409DRAFT_16268</name>
</gene>
<sequence>MASQESMQGGEGGLHLLSLPAEMRNFIYAEVLISNERIKVTKDNYQQPSLLRVNHQIRHEARPIYYCQNNFTIACPDFDATALVAFRIQSRDVAPSMLGIDGKKPAISLKSPTHTQPRNWSNLFRWLGALHQDDFLIRFSTKGDPGRRVARAMMLVAVQLHSLSWRRVKHILRDVASAHHVMWT</sequence>
<dbReference type="AlphaFoldDB" id="A0A6A6D3P0"/>
<name>A0A6A6D3P0_ZASCE</name>
<organism evidence="1 2">
    <name type="scientific">Zasmidium cellare ATCC 36951</name>
    <dbReference type="NCBI Taxonomy" id="1080233"/>
    <lineage>
        <taxon>Eukaryota</taxon>
        <taxon>Fungi</taxon>
        <taxon>Dikarya</taxon>
        <taxon>Ascomycota</taxon>
        <taxon>Pezizomycotina</taxon>
        <taxon>Dothideomycetes</taxon>
        <taxon>Dothideomycetidae</taxon>
        <taxon>Mycosphaerellales</taxon>
        <taxon>Mycosphaerellaceae</taxon>
        <taxon>Zasmidium</taxon>
    </lineage>
</organism>
<dbReference type="PANTHER" id="PTHR42085">
    <property type="entry name" value="F-BOX DOMAIN-CONTAINING PROTEIN"/>
    <property type="match status" value="1"/>
</dbReference>
<evidence type="ECO:0008006" key="3">
    <source>
        <dbReference type="Google" id="ProtNLM"/>
    </source>
</evidence>
<protein>
    <recommendedName>
        <fullName evidence="3">F-box domain-containing protein</fullName>
    </recommendedName>
</protein>
<proteinExistence type="predicted"/>
<accession>A0A6A6D3P0</accession>
<dbReference type="EMBL" id="ML993579">
    <property type="protein sequence ID" value="KAF2173997.1"/>
    <property type="molecule type" value="Genomic_DNA"/>
</dbReference>
<dbReference type="InterPro" id="IPR038883">
    <property type="entry name" value="AN11006-like"/>
</dbReference>
<evidence type="ECO:0000313" key="1">
    <source>
        <dbReference type="EMBL" id="KAF2173997.1"/>
    </source>
</evidence>
<dbReference type="RefSeq" id="XP_033674886.1">
    <property type="nucleotide sequence ID" value="XM_033803555.1"/>
</dbReference>
<dbReference type="PANTHER" id="PTHR42085:SF2">
    <property type="entry name" value="F-BOX DOMAIN-CONTAINING PROTEIN"/>
    <property type="match status" value="1"/>
</dbReference>
<dbReference type="GeneID" id="54556827"/>
<keyword evidence="2" id="KW-1185">Reference proteome</keyword>
<dbReference type="Proteomes" id="UP000799537">
    <property type="component" value="Unassembled WGS sequence"/>
</dbReference>
<reference evidence="1" key="1">
    <citation type="journal article" date="2020" name="Stud. Mycol.">
        <title>101 Dothideomycetes genomes: a test case for predicting lifestyles and emergence of pathogens.</title>
        <authorList>
            <person name="Haridas S."/>
            <person name="Albert R."/>
            <person name="Binder M."/>
            <person name="Bloem J."/>
            <person name="Labutti K."/>
            <person name="Salamov A."/>
            <person name="Andreopoulos B."/>
            <person name="Baker S."/>
            <person name="Barry K."/>
            <person name="Bills G."/>
            <person name="Bluhm B."/>
            <person name="Cannon C."/>
            <person name="Castanera R."/>
            <person name="Culley D."/>
            <person name="Daum C."/>
            <person name="Ezra D."/>
            <person name="Gonzalez J."/>
            <person name="Henrissat B."/>
            <person name="Kuo A."/>
            <person name="Liang C."/>
            <person name="Lipzen A."/>
            <person name="Lutzoni F."/>
            <person name="Magnuson J."/>
            <person name="Mondo S."/>
            <person name="Nolan M."/>
            <person name="Ohm R."/>
            <person name="Pangilinan J."/>
            <person name="Park H.-J."/>
            <person name="Ramirez L."/>
            <person name="Alfaro M."/>
            <person name="Sun H."/>
            <person name="Tritt A."/>
            <person name="Yoshinaga Y."/>
            <person name="Zwiers L.-H."/>
            <person name="Turgeon B."/>
            <person name="Goodwin S."/>
            <person name="Spatafora J."/>
            <person name="Crous P."/>
            <person name="Grigoriev I."/>
        </authorList>
    </citation>
    <scope>NUCLEOTIDE SEQUENCE</scope>
    <source>
        <strain evidence="1">ATCC 36951</strain>
    </source>
</reference>